<dbReference type="PANTHER" id="PTHR43080:SF29">
    <property type="entry name" value="OS02G0818000 PROTEIN"/>
    <property type="match status" value="1"/>
</dbReference>
<evidence type="ECO:0000313" key="7">
    <source>
        <dbReference type="Proteomes" id="UP000539313"/>
    </source>
</evidence>
<evidence type="ECO:0000256" key="3">
    <source>
        <dbReference type="SAM" id="MobiDB-lite"/>
    </source>
</evidence>
<sequence length="200" mass="21980">MLRLLTERRIRGVPVVDERRKVVGIVTESDLLFKEEYHDPAGTAVPPDDAGHRGERAKAASATARGLMSTPAIAVTADVPVARAARLITEYRIGQLPVTDPNGRLVGIVARSDLLRVFLRPDKEIHDEVVHEALAYSLWRSPGEVEVRVHDGVVGLYGRVQARSLIPIAVRLVRSVEGVVDVVEELDYERDDVSPTLSPD</sequence>
<feature type="domain" description="CBS" evidence="5">
    <location>
        <begin position="1"/>
        <end position="41"/>
    </location>
</feature>
<dbReference type="InterPro" id="IPR051257">
    <property type="entry name" value="Diverse_CBS-Domain"/>
</dbReference>
<evidence type="ECO:0000259" key="4">
    <source>
        <dbReference type="PROSITE" id="PS50914"/>
    </source>
</evidence>
<protein>
    <submittedName>
        <fullName evidence="6">CBS domain-containing protein</fullName>
    </submittedName>
</protein>
<keyword evidence="7" id="KW-1185">Reference proteome</keyword>
<proteinExistence type="predicted"/>
<feature type="region of interest" description="Disordered" evidence="3">
    <location>
        <begin position="38"/>
        <end position="57"/>
    </location>
</feature>
<dbReference type="Proteomes" id="UP000539313">
    <property type="component" value="Unassembled WGS sequence"/>
</dbReference>
<dbReference type="PROSITE" id="PS51371">
    <property type="entry name" value="CBS"/>
    <property type="match status" value="2"/>
</dbReference>
<organism evidence="6 7">
    <name type="scientific">Thermomonospora cellulosilytica</name>
    <dbReference type="NCBI Taxonomy" id="1411118"/>
    <lineage>
        <taxon>Bacteria</taxon>
        <taxon>Bacillati</taxon>
        <taxon>Actinomycetota</taxon>
        <taxon>Actinomycetes</taxon>
        <taxon>Streptosporangiales</taxon>
        <taxon>Thermomonosporaceae</taxon>
        <taxon>Thermomonospora</taxon>
    </lineage>
</organism>
<dbReference type="InterPro" id="IPR017080">
    <property type="entry name" value="UCP036990_CBS_BON"/>
</dbReference>
<evidence type="ECO:0000313" key="6">
    <source>
        <dbReference type="EMBL" id="MBA9002782.1"/>
    </source>
</evidence>
<dbReference type="PROSITE" id="PS50914">
    <property type="entry name" value="BON"/>
    <property type="match status" value="1"/>
</dbReference>
<reference evidence="6 7" key="1">
    <citation type="submission" date="2020-08" db="EMBL/GenBank/DDBJ databases">
        <title>Sequencing the genomes of 1000 actinobacteria strains.</title>
        <authorList>
            <person name="Klenk H.-P."/>
        </authorList>
    </citation>
    <scope>NUCLEOTIDE SEQUENCE [LARGE SCALE GENOMIC DNA]</scope>
    <source>
        <strain evidence="6 7">DSM 45823</strain>
    </source>
</reference>
<evidence type="ECO:0000256" key="2">
    <source>
        <dbReference type="PROSITE-ProRule" id="PRU00703"/>
    </source>
</evidence>
<comment type="caution">
    <text evidence="6">The sequence shown here is derived from an EMBL/GenBank/DDBJ whole genome shotgun (WGS) entry which is preliminary data.</text>
</comment>
<evidence type="ECO:0000256" key="1">
    <source>
        <dbReference type="ARBA" id="ARBA00023122"/>
    </source>
</evidence>
<dbReference type="Pfam" id="PF00571">
    <property type="entry name" value="CBS"/>
    <property type="match status" value="2"/>
</dbReference>
<keyword evidence="1 2" id="KW-0129">CBS domain</keyword>
<dbReference type="PANTHER" id="PTHR43080">
    <property type="entry name" value="CBS DOMAIN-CONTAINING PROTEIN CBSX3, MITOCHONDRIAL"/>
    <property type="match status" value="1"/>
</dbReference>
<dbReference type="PIRSF" id="PIRSF036990">
    <property type="entry name" value="UCP036990_CBS_BON"/>
    <property type="match status" value="1"/>
</dbReference>
<dbReference type="AlphaFoldDB" id="A0A7W3MVU1"/>
<dbReference type="Gene3D" id="3.10.580.10">
    <property type="entry name" value="CBS-domain"/>
    <property type="match status" value="1"/>
</dbReference>
<dbReference type="SUPFAM" id="SSF54631">
    <property type="entry name" value="CBS-domain pair"/>
    <property type="match status" value="1"/>
</dbReference>
<name>A0A7W3MVU1_9ACTN</name>
<feature type="domain" description="BON" evidence="4">
    <location>
        <begin position="122"/>
        <end position="190"/>
    </location>
</feature>
<dbReference type="Pfam" id="PF04972">
    <property type="entry name" value="BON"/>
    <property type="match status" value="1"/>
</dbReference>
<dbReference type="InterPro" id="IPR046342">
    <property type="entry name" value="CBS_dom_sf"/>
</dbReference>
<gene>
    <name evidence="6" type="ORF">HNR21_001664</name>
</gene>
<accession>A0A7W3MVU1</accession>
<feature type="domain" description="CBS" evidence="5">
    <location>
        <begin position="68"/>
        <end position="124"/>
    </location>
</feature>
<dbReference type="EMBL" id="JACJII010000001">
    <property type="protein sequence ID" value="MBA9002782.1"/>
    <property type="molecule type" value="Genomic_DNA"/>
</dbReference>
<dbReference type="InterPro" id="IPR000644">
    <property type="entry name" value="CBS_dom"/>
</dbReference>
<dbReference type="SMART" id="SM00116">
    <property type="entry name" value="CBS"/>
    <property type="match status" value="2"/>
</dbReference>
<evidence type="ECO:0000259" key="5">
    <source>
        <dbReference type="PROSITE" id="PS51371"/>
    </source>
</evidence>
<dbReference type="Gene3D" id="3.30.1340.30">
    <property type="match status" value="1"/>
</dbReference>
<dbReference type="InterPro" id="IPR007055">
    <property type="entry name" value="BON_dom"/>
</dbReference>